<dbReference type="EMBL" id="NHRJ02000006">
    <property type="protein sequence ID" value="PZE20589.1"/>
    <property type="molecule type" value="Genomic_DNA"/>
</dbReference>
<dbReference type="SMART" id="SM00304">
    <property type="entry name" value="HAMP"/>
    <property type="match status" value="1"/>
</dbReference>
<comment type="subcellular location">
    <subcellularLocation>
        <location evidence="1">Cell membrane</location>
        <topology evidence="1">Multi-pass membrane protein</topology>
    </subcellularLocation>
</comment>
<dbReference type="CDD" id="cd06225">
    <property type="entry name" value="HAMP"/>
    <property type="match status" value="1"/>
</dbReference>
<comment type="similarity">
    <text evidence="8">Belongs to the methyl-accepting chemotaxis (MCP) protein family.</text>
</comment>
<dbReference type="CDD" id="cd18774">
    <property type="entry name" value="PDC2_HK_sensor"/>
    <property type="match status" value="1"/>
</dbReference>
<evidence type="ECO:0000256" key="7">
    <source>
        <dbReference type="ARBA" id="ARBA00023224"/>
    </source>
</evidence>
<dbReference type="AlphaFoldDB" id="A0A2W1N7J7"/>
<dbReference type="Pfam" id="PF00672">
    <property type="entry name" value="HAMP"/>
    <property type="match status" value="1"/>
</dbReference>
<feature type="transmembrane region" description="Helical" evidence="11">
    <location>
        <begin position="295"/>
        <end position="316"/>
    </location>
</feature>
<dbReference type="GO" id="GO:0005886">
    <property type="term" value="C:plasma membrane"/>
    <property type="evidence" value="ECO:0007669"/>
    <property type="project" value="UniProtKB-SubCell"/>
</dbReference>
<keyword evidence="7 9" id="KW-0807">Transducer</keyword>
<dbReference type="Proteomes" id="UP000214746">
    <property type="component" value="Unassembled WGS sequence"/>
</dbReference>
<keyword evidence="10" id="KW-0175">Coiled coil</keyword>
<evidence type="ECO:0000259" key="12">
    <source>
        <dbReference type="PROSITE" id="PS50111"/>
    </source>
</evidence>
<evidence type="ECO:0000256" key="6">
    <source>
        <dbReference type="ARBA" id="ARBA00023136"/>
    </source>
</evidence>
<evidence type="ECO:0000256" key="11">
    <source>
        <dbReference type="SAM" id="Phobius"/>
    </source>
</evidence>
<evidence type="ECO:0000313" key="14">
    <source>
        <dbReference type="EMBL" id="PZE20589.1"/>
    </source>
</evidence>
<keyword evidence="5 11" id="KW-1133">Transmembrane helix</keyword>
<feature type="domain" description="Methyl-accepting transducer" evidence="12">
    <location>
        <begin position="387"/>
        <end position="623"/>
    </location>
</feature>
<proteinExistence type="inferred from homology"/>
<keyword evidence="6 11" id="KW-0472">Membrane</keyword>
<feature type="domain" description="HAMP" evidence="13">
    <location>
        <begin position="316"/>
        <end position="368"/>
    </location>
</feature>
<dbReference type="SUPFAM" id="SSF58104">
    <property type="entry name" value="Methyl-accepting chemotaxis protein (MCP) signaling domain"/>
    <property type="match status" value="1"/>
</dbReference>
<dbReference type="PROSITE" id="PS50885">
    <property type="entry name" value="HAMP"/>
    <property type="match status" value="1"/>
</dbReference>
<dbReference type="Pfam" id="PF00015">
    <property type="entry name" value="MCPsignal"/>
    <property type="match status" value="1"/>
</dbReference>
<keyword evidence="3" id="KW-0145">Chemotaxis</keyword>
<dbReference type="CDD" id="cd12914">
    <property type="entry name" value="PDC1_DGC_like"/>
    <property type="match status" value="1"/>
</dbReference>
<feature type="coiled-coil region" evidence="10">
    <location>
        <begin position="647"/>
        <end position="674"/>
    </location>
</feature>
<dbReference type="PANTHER" id="PTHR32089">
    <property type="entry name" value="METHYL-ACCEPTING CHEMOTAXIS PROTEIN MCPB"/>
    <property type="match status" value="1"/>
</dbReference>
<dbReference type="Gene3D" id="6.10.340.10">
    <property type="match status" value="1"/>
</dbReference>
<sequence length="676" mass="72705">MSKKRGWSSGKWKGSWQNSIKTKLVVLFLLISLIPLLATTLILTEYSKRTTTAKAQEKQTSIVQSNASNIEYWVNHKITVVQEIMAAHPEFKNGDAGQILSVLKQIGEVDKEIEYYAYVDANANSTNWAGQTSNVAQREYFIKAKETKMPAISDLLVNQKTGKFIIVMAIPLLDGDKFLGTINCTVNPTILGKFSSDIKIGQTGLSYLWSETGTFIAHPKETHPGKKMEEVFTPEQVQAFKDTVFSNSTGTMEFINSEGIPKVAAYSTVPTTGWKVMVTMDTAEVYDAVSSFQRISLFILVAACVLVAIIAWFIGLKASRPLTTLSDALNQAATGDLTVRVQSKSRDEIGQISENMNSMLDSMSGMLNQASQVAEQVAASSEELTAISAQNVESARQIGVSTESVVSGSEAQSKAAQQNSAAMEEMASGIMKIAESASVVADTTLGAANDVKQGNEAVQQAVTQMSAIQHSVTNTSSEISVLGELSAKIGEIVNVISEIANQTQMLSLNASIEAARAGEHGKGFSVVADEVKKLAEQSKNSASNIAALIAEVQQTTNKAIRAMNEGVAVVDEGTKLMNHVGEVFETIHSSVQHVSEQIQEISAATEQISAGTQQVTSSMNEMVSISDNSFGNAQAIAAATEEQFASMEEISASSEALSKMAQELQEELQKFIIQKL</sequence>
<evidence type="ECO:0000256" key="5">
    <source>
        <dbReference type="ARBA" id="ARBA00022989"/>
    </source>
</evidence>
<gene>
    <name evidence="14" type="ORF">CBW46_012535</name>
</gene>
<dbReference type="GO" id="GO:0006935">
    <property type="term" value="P:chemotaxis"/>
    <property type="evidence" value="ECO:0007669"/>
    <property type="project" value="UniProtKB-KW"/>
</dbReference>
<evidence type="ECO:0000256" key="3">
    <source>
        <dbReference type="ARBA" id="ARBA00022500"/>
    </source>
</evidence>
<keyword evidence="4 11" id="KW-0812">Transmembrane</keyword>
<dbReference type="Gene3D" id="3.30.450.20">
    <property type="entry name" value="PAS domain"/>
    <property type="match status" value="1"/>
</dbReference>
<evidence type="ECO:0000256" key="4">
    <source>
        <dbReference type="ARBA" id="ARBA00022692"/>
    </source>
</evidence>
<dbReference type="CDD" id="cd11386">
    <property type="entry name" value="MCP_signal"/>
    <property type="match status" value="1"/>
</dbReference>
<dbReference type="SMART" id="SM00283">
    <property type="entry name" value="MA"/>
    <property type="match status" value="1"/>
</dbReference>
<protein>
    <submittedName>
        <fullName evidence="14">Methyl-accepting chemotaxis protein</fullName>
    </submittedName>
</protein>
<accession>A0A2W1N7J7</accession>
<dbReference type="PROSITE" id="PS50111">
    <property type="entry name" value="CHEMOTAXIS_TRANSDUC_2"/>
    <property type="match status" value="1"/>
</dbReference>
<dbReference type="OrthoDB" id="243053at2"/>
<dbReference type="PANTHER" id="PTHR32089:SF112">
    <property type="entry name" value="LYSOZYME-LIKE PROTEIN-RELATED"/>
    <property type="match status" value="1"/>
</dbReference>
<dbReference type="Gene3D" id="1.10.287.950">
    <property type="entry name" value="Methyl-accepting chemotaxis protein"/>
    <property type="match status" value="1"/>
</dbReference>
<evidence type="ECO:0000259" key="13">
    <source>
        <dbReference type="PROSITE" id="PS50885"/>
    </source>
</evidence>
<keyword evidence="15" id="KW-1185">Reference proteome</keyword>
<dbReference type="GO" id="GO:0007165">
    <property type="term" value="P:signal transduction"/>
    <property type="evidence" value="ECO:0007669"/>
    <property type="project" value="UniProtKB-KW"/>
</dbReference>
<dbReference type="InterPro" id="IPR004089">
    <property type="entry name" value="MCPsignal_dom"/>
</dbReference>
<evidence type="ECO:0000256" key="2">
    <source>
        <dbReference type="ARBA" id="ARBA00022475"/>
    </source>
</evidence>
<evidence type="ECO:0000313" key="15">
    <source>
        <dbReference type="Proteomes" id="UP000214746"/>
    </source>
</evidence>
<organism evidence="14 15">
    <name type="scientific">Paenibacillus xerothermodurans</name>
    <dbReference type="NCBI Taxonomy" id="1977292"/>
    <lineage>
        <taxon>Bacteria</taxon>
        <taxon>Bacillati</taxon>
        <taxon>Bacillota</taxon>
        <taxon>Bacilli</taxon>
        <taxon>Bacillales</taxon>
        <taxon>Paenibacillaceae</taxon>
        <taxon>Paenibacillus</taxon>
    </lineage>
</organism>
<name>A0A2W1N7J7_PAEXE</name>
<evidence type="ECO:0000256" key="1">
    <source>
        <dbReference type="ARBA" id="ARBA00004651"/>
    </source>
</evidence>
<keyword evidence="2" id="KW-1003">Cell membrane</keyword>
<evidence type="ECO:0000256" key="9">
    <source>
        <dbReference type="PROSITE-ProRule" id="PRU00284"/>
    </source>
</evidence>
<comment type="caution">
    <text evidence="14">The sequence shown here is derived from an EMBL/GenBank/DDBJ whole genome shotgun (WGS) entry which is preliminary data.</text>
</comment>
<reference evidence="14" key="1">
    <citation type="submission" date="2018-06" db="EMBL/GenBank/DDBJ databases">
        <title>Paenibacillus xerothermodurans sp. nov. an extremely dry heat resistant spore forming bacterium isolated from the soil of Cape Canaveral, Florida.</title>
        <authorList>
            <person name="Seuylemezian A."/>
            <person name="Kaur N."/>
            <person name="Patil P."/>
            <person name="Patil P."/>
            <person name="Mayilraj S."/>
            <person name="Vaishampayan P."/>
        </authorList>
    </citation>
    <scope>NUCLEOTIDE SEQUENCE [LARGE SCALE GENOMIC DNA]</scope>
    <source>
        <strain evidence="14">ATCC 27380</strain>
    </source>
</reference>
<dbReference type="InterPro" id="IPR033479">
    <property type="entry name" value="dCache_1"/>
</dbReference>
<dbReference type="Pfam" id="PF02743">
    <property type="entry name" value="dCache_1"/>
    <property type="match status" value="1"/>
</dbReference>
<evidence type="ECO:0000256" key="10">
    <source>
        <dbReference type="SAM" id="Coils"/>
    </source>
</evidence>
<dbReference type="InterPro" id="IPR003660">
    <property type="entry name" value="HAMP_dom"/>
</dbReference>
<evidence type="ECO:0000256" key="8">
    <source>
        <dbReference type="ARBA" id="ARBA00029447"/>
    </source>
</evidence>
<dbReference type="RefSeq" id="WP_089200342.1">
    <property type="nucleotide sequence ID" value="NZ_NHRJ02000006.1"/>
</dbReference>